<accession>A0A6J4V3I7</accession>
<dbReference type="EMBL" id="CADCWH010000350">
    <property type="protein sequence ID" value="CAA9567504.1"/>
    <property type="molecule type" value="Genomic_DNA"/>
</dbReference>
<organism evidence="1">
    <name type="scientific">uncultured Thermomicrobiales bacterium</name>
    <dbReference type="NCBI Taxonomy" id="1645740"/>
    <lineage>
        <taxon>Bacteria</taxon>
        <taxon>Pseudomonadati</taxon>
        <taxon>Thermomicrobiota</taxon>
        <taxon>Thermomicrobia</taxon>
        <taxon>Thermomicrobiales</taxon>
        <taxon>environmental samples</taxon>
    </lineage>
</organism>
<name>A0A6J4V3I7_9BACT</name>
<gene>
    <name evidence="1" type="ORF">AVDCRST_MAG70-2168</name>
</gene>
<dbReference type="InterPro" id="IPR021398">
    <property type="entry name" value="DUF3037"/>
</dbReference>
<evidence type="ECO:0008006" key="2">
    <source>
        <dbReference type="Google" id="ProtNLM"/>
    </source>
</evidence>
<dbReference type="Pfam" id="PF11236">
    <property type="entry name" value="DUF3037"/>
    <property type="match status" value="1"/>
</dbReference>
<dbReference type="AlphaFoldDB" id="A0A6J4V3I7"/>
<reference evidence="1" key="1">
    <citation type="submission" date="2020-02" db="EMBL/GenBank/DDBJ databases">
        <authorList>
            <person name="Meier V. D."/>
        </authorList>
    </citation>
    <scope>NUCLEOTIDE SEQUENCE</scope>
    <source>
        <strain evidence="1">AVDCRST_MAG70</strain>
    </source>
</reference>
<sequence length="139" mass="14913">MPYEYAVIRIVPRVERGERVNAGVVLFCRGRRFVGVALGLEPHHRDVLRILDPGIDLDRVQARLEAMRAVAAGESTAGPLAALGPAERFRWLVAPGSTVIQPSAVHAGRCLDPTATLAALYRSLASSLDVPAPRDATVP</sequence>
<evidence type="ECO:0000313" key="1">
    <source>
        <dbReference type="EMBL" id="CAA9567504.1"/>
    </source>
</evidence>
<proteinExistence type="predicted"/>
<protein>
    <recommendedName>
        <fullName evidence="2">DUF3037 domain-containing protein</fullName>
    </recommendedName>
</protein>